<reference evidence="2" key="1">
    <citation type="submission" date="2010-07" db="EMBL/GenBank/DDBJ databases">
        <authorList>
            <consortium name="CONSOLIDER consortium CSD2007-00005"/>
            <person name="Guazzaroni M.-E."/>
            <person name="Richter M."/>
            <person name="Garcia-Salamanca A."/>
            <person name="Yarza P."/>
            <person name="Ferrer M."/>
        </authorList>
    </citation>
    <scope>NUCLEOTIDE SEQUENCE</scope>
</reference>
<organism evidence="2">
    <name type="scientific">sediment metagenome</name>
    <dbReference type="NCBI Taxonomy" id="749907"/>
    <lineage>
        <taxon>unclassified sequences</taxon>
        <taxon>metagenomes</taxon>
        <taxon>ecological metagenomes</taxon>
    </lineage>
</organism>
<evidence type="ECO:0000256" key="1">
    <source>
        <dbReference type="SAM" id="Phobius"/>
    </source>
</evidence>
<gene>
    <name evidence="2" type="ORF">LDC_0879</name>
</gene>
<name>D9PH79_9ZZZZ</name>
<sequence>MLPQLAVFAVIASFTSGISDPVLKFLAGILVFTAMEFVLLTGAWVAVIILGLPEMLRFACFVKGSYDKRLFEEEIRESEGSKLSVKETYERLKNHQIPVPQES</sequence>
<comment type="caution">
    <text evidence="2">The sequence shown here is derived from an EMBL/GenBank/DDBJ whole genome shotgun (WGS) entry which is preliminary data.</text>
</comment>
<feature type="transmembrane region" description="Helical" evidence="1">
    <location>
        <begin position="29"/>
        <end position="52"/>
    </location>
</feature>
<accession>D9PH79</accession>
<evidence type="ECO:0000313" key="2">
    <source>
        <dbReference type="EMBL" id="EFK97106.1"/>
    </source>
</evidence>
<keyword evidence="1" id="KW-1133">Transmembrane helix</keyword>
<dbReference type="AlphaFoldDB" id="D9PH79"/>
<keyword evidence="1" id="KW-0812">Transmembrane</keyword>
<proteinExistence type="predicted"/>
<reference evidence="2" key="2">
    <citation type="journal article" date="2011" name="Microb. Ecol.">
        <title>Taxonomic and Functional Metagenomic Profiling of the Microbial Community in the Anoxic Sediment of a Sub-saline Shallow Lake (Laguna de Carrizo, Central Spain).</title>
        <authorList>
            <person name="Ferrer M."/>
            <person name="Guazzaroni M.E."/>
            <person name="Richter M."/>
            <person name="Garcia-Salamanca A."/>
            <person name="Yarza P."/>
            <person name="Suarez-Suarez A."/>
            <person name="Solano J."/>
            <person name="Alcaide M."/>
            <person name="van Dillewijn P."/>
            <person name="Molina-Henares M.A."/>
            <person name="Lopez-Cortes N."/>
            <person name="Al-Ramahi Y."/>
            <person name="Guerrero C."/>
            <person name="Acosta A."/>
            <person name="de Eugenio L.I."/>
            <person name="Martinez V."/>
            <person name="Marques S."/>
            <person name="Rojo F."/>
            <person name="Santero E."/>
            <person name="Genilloud O."/>
            <person name="Perez-Perez J."/>
            <person name="Rossello-Mora R."/>
            <person name="Ramos J.L."/>
        </authorList>
    </citation>
    <scope>NUCLEOTIDE SEQUENCE</scope>
</reference>
<protein>
    <submittedName>
        <fullName evidence="2">Uncharacterized protein</fullName>
    </submittedName>
</protein>
<keyword evidence="1" id="KW-0472">Membrane</keyword>
<dbReference type="EMBL" id="ADZX01000356">
    <property type="protein sequence ID" value="EFK97106.1"/>
    <property type="molecule type" value="Genomic_DNA"/>
</dbReference>